<name>A0ABZ2RCI0_ECTME</name>
<dbReference type="SUPFAM" id="SSF81901">
    <property type="entry name" value="HCP-like"/>
    <property type="match status" value="2"/>
</dbReference>
<dbReference type="InterPro" id="IPR011990">
    <property type="entry name" value="TPR-like_helical_dom_sf"/>
</dbReference>
<evidence type="ECO:0000313" key="3">
    <source>
        <dbReference type="Proteomes" id="UP001476583"/>
    </source>
</evidence>
<feature type="chain" id="PRO_5046135264" evidence="1">
    <location>
        <begin position="22"/>
        <end position="327"/>
    </location>
</feature>
<dbReference type="PANTHER" id="PTHR11102">
    <property type="entry name" value="SEL-1-LIKE PROTEIN"/>
    <property type="match status" value="1"/>
</dbReference>
<protein>
    <submittedName>
        <fullName evidence="2">Sel1 repeat family protein</fullName>
    </submittedName>
</protein>
<evidence type="ECO:0000313" key="2">
    <source>
        <dbReference type="EMBL" id="WXL24748.1"/>
    </source>
</evidence>
<organism evidence="2 3">
    <name type="scientific">Ectopseudomonas mendocina</name>
    <name type="common">Pseudomonas mendocina</name>
    <dbReference type="NCBI Taxonomy" id="300"/>
    <lineage>
        <taxon>Bacteria</taxon>
        <taxon>Pseudomonadati</taxon>
        <taxon>Pseudomonadota</taxon>
        <taxon>Gammaproteobacteria</taxon>
        <taxon>Pseudomonadales</taxon>
        <taxon>Pseudomonadaceae</taxon>
        <taxon>Ectopseudomonas</taxon>
    </lineage>
</organism>
<keyword evidence="3" id="KW-1185">Reference proteome</keyword>
<evidence type="ECO:0000256" key="1">
    <source>
        <dbReference type="SAM" id="SignalP"/>
    </source>
</evidence>
<feature type="signal peptide" evidence="1">
    <location>
        <begin position="1"/>
        <end position="21"/>
    </location>
</feature>
<sequence length="327" mass="36550">MCFKELVIFFITLFFCLSAQAGELKVEQQAAKIKGITLYNQHKAVSAEPYLRKAAEAGDRESQYYLAESLRFNSRYMTSEAQAWYVAAAEQGDYYAMFRLAGADNDDLCQTIGECPEKNKLSSHWSKMFLGKVEPLASSGDGEAMMLMYRWTGDIDWLKRSAEVNYAGAQYLLAVKYQEGKGVVFPPWDRSLVIEELYKKSADAGFPKSIGNYAGLMIEKGDLATARMLLKKAAETGMESSVYTYGSFLAHEPDEVGYKLDLVKGYGLVSLLLELDGGGGALYFAEEKLKQIEAKMLPEQIEEAKAFAKEWKATHPPLSFFPDKLGF</sequence>
<keyword evidence="1" id="KW-0732">Signal</keyword>
<dbReference type="Proteomes" id="UP001476583">
    <property type="component" value="Chromosome"/>
</dbReference>
<accession>A0ABZ2RCI0</accession>
<dbReference type="PANTHER" id="PTHR11102:SF160">
    <property type="entry name" value="ERAD-ASSOCIATED E3 UBIQUITIN-PROTEIN LIGASE COMPONENT HRD3"/>
    <property type="match status" value="1"/>
</dbReference>
<gene>
    <name evidence="2" type="ORF">WG219_15715</name>
</gene>
<dbReference type="EMBL" id="CP148074">
    <property type="protein sequence ID" value="WXL24748.1"/>
    <property type="molecule type" value="Genomic_DNA"/>
</dbReference>
<dbReference type="Gene3D" id="1.25.40.10">
    <property type="entry name" value="Tetratricopeptide repeat domain"/>
    <property type="match status" value="2"/>
</dbReference>
<dbReference type="InterPro" id="IPR050767">
    <property type="entry name" value="Sel1_AlgK"/>
</dbReference>
<reference evidence="2 3" key="1">
    <citation type="submission" date="2024-03" db="EMBL/GenBank/DDBJ databases">
        <title>Complete genome of BD2.</title>
        <authorList>
            <person name="Cao G."/>
        </authorList>
    </citation>
    <scope>NUCLEOTIDE SEQUENCE [LARGE SCALE GENOMIC DNA]</scope>
    <source>
        <strain evidence="2 3">BD2</strain>
    </source>
</reference>
<proteinExistence type="predicted"/>